<dbReference type="EMBL" id="JAOQBH010000006">
    <property type="protein sequence ID" value="KAJ4135258.1"/>
    <property type="molecule type" value="Genomic_DNA"/>
</dbReference>
<gene>
    <name evidence="2" type="ORF">NW768_004880</name>
</gene>
<dbReference type="Proteomes" id="UP001152024">
    <property type="component" value="Unassembled WGS sequence"/>
</dbReference>
<comment type="caution">
    <text evidence="2">The sequence shown here is derived from an EMBL/GenBank/DDBJ whole genome shotgun (WGS) entry which is preliminary data.</text>
</comment>
<sequence>MALDPIKYGQKKVQDNLVAHTGAWTQATGTSPAKPVTEGNVQDSKNKAEKKN</sequence>
<evidence type="ECO:0000313" key="2">
    <source>
        <dbReference type="EMBL" id="KAJ4135258.1"/>
    </source>
</evidence>
<proteinExistence type="predicted"/>
<name>A0ABQ8RHG4_FUSEQ</name>
<organism evidence="2 3">
    <name type="scientific">Fusarium equiseti</name>
    <name type="common">Fusarium scirpi</name>
    <dbReference type="NCBI Taxonomy" id="61235"/>
    <lineage>
        <taxon>Eukaryota</taxon>
        <taxon>Fungi</taxon>
        <taxon>Dikarya</taxon>
        <taxon>Ascomycota</taxon>
        <taxon>Pezizomycotina</taxon>
        <taxon>Sordariomycetes</taxon>
        <taxon>Hypocreomycetidae</taxon>
        <taxon>Hypocreales</taxon>
        <taxon>Nectriaceae</taxon>
        <taxon>Fusarium</taxon>
        <taxon>Fusarium incarnatum-equiseti species complex</taxon>
    </lineage>
</organism>
<accession>A0ABQ8RHG4</accession>
<reference evidence="2" key="1">
    <citation type="submission" date="2022-09" db="EMBL/GenBank/DDBJ databases">
        <title>Fusarium specimens isolated from Avocado Roots.</title>
        <authorList>
            <person name="Stajich J."/>
            <person name="Roper C."/>
            <person name="Heimlech-Rivalta G."/>
        </authorList>
    </citation>
    <scope>NUCLEOTIDE SEQUENCE</scope>
    <source>
        <strain evidence="2">CF00095</strain>
    </source>
</reference>
<feature type="region of interest" description="Disordered" evidence="1">
    <location>
        <begin position="25"/>
        <end position="52"/>
    </location>
</feature>
<keyword evidence="3" id="KW-1185">Reference proteome</keyword>
<evidence type="ECO:0000256" key="1">
    <source>
        <dbReference type="SAM" id="MobiDB-lite"/>
    </source>
</evidence>
<evidence type="ECO:0000313" key="3">
    <source>
        <dbReference type="Proteomes" id="UP001152024"/>
    </source>
</evidence>
<protein>
    <submittedName>
        <fullName evidence="2">Uncharacterized protein</fullName>
    </submittedName>
</protein>